<dbReference type="NCBIfam" id="NF038361">
    <property type="entry name" value="rSAM_Sden_1168"/>
    <property type="match status" value="1"/>
</dbReference>
<dbReference type="CDD" id="cd02068">
    <property type="entry name" value="radical_SAM_B12_BD"/>
    <property type="match status" value="1"/>
</dbReference>
<evidence type="ECO:0000256" key="1">
    <source>
        <dbReference type="ARBA" id="ARBA00001966"/>
    </source>
</evidence>
<dbReference type="CDD" id="cd01335">
    <property type="entry name" value="Radical_SAM"/>
    <property type="match status" value="1"/>
</dbReference>
<dbReference type="GO" id="GO:0003824">
    <property type="term" value="F:catalytic activity"/>
    <property type="evidence" value="ECO:0007669"/>
    <property type="project" value="InterPro"/>
</dbReference>
<evidence type="ECO:0000313" key="10">
    <source>
        <dbReference type="EMBL" id="MDX2963376.1"/>
    </source>
</evidence>
<dbReference type="PANTHER" id="PTHR43409">
    <property type="entry name" value="ANAEROBIC MAGNESIUM-PROTOPORPHYRIN IX MONOMETHYL ESTER CYCLASE-RELATED"/>
    <property type="match status" value="1"/>
</dbReference>
<feature type="region of interest" description="Disordered" evidence="6">
    <location>
        <begin position="1"/>
        <end position="24"/>
    </location>
</feature>
<dbReference type="Proteomes" id="UP000037151">
    <property type="component" value="Unassembled WGS sequence"/>
</dbReference>
<dbReference type="SUPFAM" id="SSF52242">
    <property type="entry name" value="Cobalamin (vitamin B12)-binding domain"/>
    <property type="match status" value="1"/>
</dbReference>
<dbReference type="SUPFAM" id="SSF102114">
    <property type="entry name" value="Radical SAM enzymes"/>
    <property type="match status" value="1"/>
</dbReference>
<comment type="caution">
    <text evidence="9">The sequence shown here is derived from an EMBL/GenBank/DDBJ whole genome shotgun (WGS) entry which is preliminary data.</text>
</comment>
<reference evidence="9" key="1">
    <citation type="submission" date="2014-07" db="EMBL/GenBank/DDBJ databases">
        <title>A systematic study of Ichneumonosoma Meijere, Pelmatops Enderlein, Pseudopelmatops Shiraki and Soita Walker (Diptera: Tephritidae).</title>
        <authorList>
            <person name="Chen X.-L."/>
            <person name="Norrbom A."/>
            <person name="Zhu C.-D."/>
        </authorList>
    </citation>
    <scope>NUCLEOTIDE SEQUENCE</scope>
    <source>
        <strain evidence="9">NCPPB 4445</strain>
    </source>
</reference>
<accession>A0A0L0KHA1</accession>
<dbReference type="GeneID" id="69809099"/>
<dbReference type="GO" id="GO:0046872">
    <property type="term" value="F:metal ion binding"/>
    <property type="evidence" value="ECO:0007669"/>
    <property type="project" value="UniProtKB-KW"/>
</dbReference>
<dbReference type="SFLD" id="SFLDG01082">
    <property type="entry name" value="B12-binding_domain_containing"/>
    <property type="match status" value="1"/>
</dbReference>
<dbReference type="SFLD" id="SFLDG01123">
    <property type="entry name" value="methyltransferase_(Class_B)"/>
    <property type="match status" value="1"/>
</dbReference>
<keyword evidence="3" id="KW-0479">Metal-binding</keyword>
<dbReference type="OrthoDB" id="5298546at2"/>
<comment type="cofactor">
    <cofactor evidence="1">
        <name>[4Fe-4S] cluster</name>
        <dbReference type="ChEBI" id="CHEBI:49883"/>
    </cofactor>
</comment>
<dbReference type="InterPro" id="IPR036724">
    <property type="entry name" value="Cobalamin-bd_sf"/>
</dbReference>
<dbReference type="GO" id="GO:0005829">
    <property type="term" value="C:cytosol"/>
    <property type="evidence" value="ECO:0007669"/>
    <property type="project" value="TreeGrafter"/>
</dbReference>
<dbReference type="GO" id="GO:0031419">
    <property type="term" value="F:cobalamin binding"/>
    <property type="evidence" value="ECO:0007669"/>
    <property type="project" value="InterPro"/>
</dbReference>
<evidence type="ECO:0000256" key="3">
    <source>
        <dbReference type="ARBA" id="ARBA00022723"/>
    </source>
</evidence>
<feature type="domain" description="B12-binding" evidence="7">
    <location>
        <begin position="72"/>
        <end position="226"/>
    </location>
</feature>
<protein>
    <submittedName>
        <fullName evidence="9">Radical SAM protein</fullName>
    </submittedName>
    <submittedName>
        <fullName evidence="10">Sden_1168 family B12-binding radical SAM P-methyltransferase</fullName>
    </submittedName>
</protein>
<evidence type="ECO:0000313" key="13">
    <source>
        <dbReference type="Proteomes" id="UP001272987"/>
    </source>
</evidence>
<keyword evidence="13" id="KW-1185">Reference proteome</keyword>
<dbReference type="Pfam" id="PF02310">
    <property type="entry name" value="B12-binding"/>
    <property type="match status" value="1"/>
</dbReference>
<dbReference type="AlphaFoldDB" id="A0A0L0KHA1"/>
<dbReference type="Gene3D" id="3.80.30.20">
    <property type="entry name" value="tm_1862 like domain"/>
    <property type="match status" value="1"/>
</dbReference>
<keyword evidence="4" id="KW-0408">Iron</keyword>
<dbReference type="PATRIC" id="fig|42234.21.peg.2054"/>
<dbReference type="Proteomes" id="UP001282288">
    <property type="component" value="Unassembled WGS sequence"/>
</dbReference>
<dbReference type="InterPro" id="IPR007197">
    <property type="entry name" value="rSAM"/>
</dbReference>
<dbReference type="InterPro" id="IPR006638">
    <property type="entry name" value="Elp3/MiaA/NifB-like_rSAM"/>
</dbReference>
<feature type="compositionally biased region" description="Basic and acidic residues" evidence="6">
    <location>
        <begin position="9"/>
        <end position="24"/>
    </location>
</feature>
<evidence type="ECO:0000313" key="11">
    <source>
        <dbReference type="EMBL" id="MDX3023110.1"/>
    </source>
</evidence>
<organism evidence="9 12">
    <name type="scientific">Streptomyces acidiscabies</name>
    <dbReference type="NCBI Taxonomy" id="42234"/>
    <lineage>
        <taxon>Bacteria</taxon>
        <taxon>Bacillati</taxon>
        <taxon>Actinomycetota</taxon>
        <taxon>Actinomycetes</taxon>
        <taxon>Kitasatosporales</taxon>
        <taxon>Streptomycetaceae</taxon>
        <taxon>Streptomyces</taxon>
    </lineage>
</organism>
<gene>
    <name evidence="9" type="ORF">IQ63_09965</name>
    <name evidence="10" type="ORF">PV399_27170</name>
    <name evidence="11" type="ORF">PV666_35300</name>
</gene>
<reference evidence="12" key="2">
    <citation type="submission" date="2014-07" db="EMBL/GenBank/DDBJ databases">
        <title>Genome sequencing of plant-pathogenic Streptomyces species.</title>
        <authorList>
            <person name="Harrison J."/>
            <person name="Sapp M."/>
            <person name="Thwaites R."/>
            <person name="Studholme D.J."/>
        </authorList>
    </citation>
    <scope>NUCLEOTIDE SEQUENCE [LARGE SCALE GENOMIC DNA]</scope>
    <source>
        <strain evidence="12">NCPPB 4445</strain>
    </source>
</reference>
<dbReference type="Proteomes" id="UP001272987">
    <property type="component" value="Unassembled WGS sequence"/>
</dbReference>
<dbReference type="PROSITE" id="PS51332">
    <property type="entry name" value="B12_BINDING"/>
    <property type="match status" value="1"/>
</dbReference>
<dbReference type="Gene3D" id="3.40.50.280">
    <property type="entry name" value="Cobalamin-binding domain"/>
    <property type="match status" value="1"/>
</dbReference>
<dbReference type="EMBL" id="JARAWP010000025">
    <property type="protein sequence ID" value="MDX3023110.1"/>
    <property type="molecule type" value="Genomic_DNA"/>
</dbReference>
<dbReference type="EMBL" id="JARAWC010000021">
    <property type="protein sequence ID" value="MDX2963376.1"/>
    <property type="molecule type" value="Genomic_DNA"/>
</dbReference>
<dbReference type="EMBL" id="JPPY01000068">
    <property type="protein sequence ID" value="KND37243.1"/>
    <property type="molecule type" value="Genomic_DNA"/>
</dbReference>
<dbReference type="Pfam" id="PF04055">
    <property type="entry name" value="Radical_SAM"/>
    <property type="match status" value="1"/>
</dbReference>
<evidence type="ECO:0000259" key="8">
    <source>
        <dbReference type="PROSITE" id="PS51918"/>
    </source>
</evidence>
<dbReference type="PANTHER" id="PTHR43409:SF16">
    <property type="entry name" value="SLR0320 PROTEIN"/>
    <property type="match status" value="1"/>
</dbReference>
<name>A0A0L0KHA1_9ACTN</name>
<evidence type="ECO:0000313" key="9">
    <source>
        <dbReference type="EMBL" id="KND37243.1"/>
    </source>
</evidence>
<evidence type="ECO:0000256" key="4">
    <source>
        <dbReference type="ARBA" id="ARBA00023004"/>
    </source>
</evidence>
<evidence type="ECO:0000256" key="5">
    <source>
        <dbReference type="ARBA" id="ARBA00023014"/>
    </source>
</evidence>
<evidence type="ECO:0000259" key="7">
    <source>
        <dbReference type="PROSITE" id="PS51332"/>
    </source>
</evidence>
<reference evidence="10 13" key="3">
    <citation type="journal article" date="2023" name="Microb. Genom.">
        <title>Mesoterricola silvestris gen. nov., sp. nov., Mesoterricola sediminis sp. nov., Geothrix oryzae sp. nov., Geothrix edaphica sp. nov., Geothrix rubra sp. nov., and Geothrix limicola sp. nov., six novel members of Acidobacteriota isolated from soils.</title>
        <authorList>
            <person name="Weisberg A.J."/>
            <person name="Pearce E."/>
            <person name="Kramer C.G."/>
            <person name="Chang J.H."/>
            <person name="Clarke C.R."/>
        </authorList>
    </citation>
    <scope>NUCLEOTIDE SEQUENCE [LARGE SCALE GENOMIC DNA]</scope>
    <source>
        <strain evidence="11 13">NB05-1H</strain>
        <strain evidence="10">NRRL_B-16521</strain>
    </source>
</reference>
<dbReference type="InterPro" id="IPR006158">
    <property type="entry name" value="Cobalamin-bd"/>
</dbReference>
<dbReference type="GO" id="GO:0051539">
    <property type="term" value="F:4 iron, 4 sulfur cluster binding"/>
    <property type="evidence" value="ECO:0007669"/>
    <property type="project" value="UniProtKB-KW"/>
</dbReference>
<dbReference type="InterPro" id="IPR051198">
    <property type="entry name" value="BchE-like"/>
</dbReference>
<proteinExistence type="predicted"/>
<dbReference type="InterPro" id="IPR034466">
    <property type="entry name" value="Methyltransferase_Class_B"/>
</dbReference>
<sequence length="562" mass="62707">MTEETSGAQERDLRVKQGKLDQHLPQESPLRIYLAEKDETARVRKPRPSGPQLLDVAEPLGRLPRTLLVMPPMCMYEGAVKRVVPPIGLCYIAGALEAEGIDIDVLDCIVEGIDEEVRVAEGVWNMGMTEERFRAYIAENDYDVVGFTMIYSSDLQNLYRYAQLVKEVKPETTVIAGGLHASIYASRFLKDAVQDGVPFIDYVLRGEGEIRLGPFLRNLADGRIDTNADGLAGRRDGKVFANPQFARITDLDGLPFPAYHKLPLEKYFAHNVPFSPYPRGKRVLPLYTSRGCPVGCTFCASTNFSKQYLARTPDNVIAEIQYYKDRFGVDEVQFADDNLTFDRKRAQELFEKMVPLELPWCTPNGIMVNTLSPPLVDRMVESGLYQITLSLDSGSAETLKEKHRKPVDLTKVPDLMAYLDGLDVLMHGTLVVGMPGETEEQIKEGFAYVEQLPFHSINVFIAAAIPGSELFEESVSNGTITYEGALHIDTARSTLQLSEISAATLEKLVGGFLQRYNQAIYERDPVAWERKYEEHRERLSRICVGSASAITSTIIDVSSAAS</sequence>
<dbReference type="RefSeq" id="WP_050370317.1">
    <property type="nucleotide sequence ID" value="NZ_BCML01000006.1"/>
</dbReference>
<feature type="domain" description="Radical SAM core" evidence="8">
    <location>
        <begin position="278"/>
        <end position="498"/>
    </location>
</feature>
<evidence type="ECO:0000256" key="2">
    <source>
        <dbReference type="ARBA" id="ARBA00022691"/>
    </source>
</evidence>
<evidence type="ECO:0000313" key="12">
    <source>
        <dbReference type="Proteomes" id="UP000037151"/>
    </source>
</evidence>
<dbReference type="SFLD" id="SFLDS00029">
    <property type="entry name" value="Radical_SAM"/>
    <property type="match status" value="1"/>
</dbReference>
<dbReference type="InterPro" id="IPR023404">
    <property type="entry name" value="rSAM_horseshoe"/>
</dbReference>
<keyword evidence="2" id="KW-0949">S-adenosyl-L-methionine</keyword>
<dbReference type="SMART" id="SM00729">
    <property type="entry name" value="Elp3"/>
    <property type="match status" value="1"/>
</dbReference>
<dbReference type="InterPro" id="IPR058240">
    <property type="entry name" value="rSAM_sf"/>
</dbReference>
<evidence type="ECO:0000256" key="6">
    <source>
        <dbReference type="SAM" id="MobiDB-lite"/>
    </source>
</evidence>
<dbReference type="PROSITE" id="PS51918">
    <property type="entry name" value="RADICAL_SAM"/>
    <property type="match status" value="1"/>
</dbReference>
<keyword evidence="5" id="KW-0411">Iron-sulfur</keyword>